<evidence type="ECO:0000313" key="2">
    <source>
        <dbReference type="EMBL" id="PGH17939.1"/>
    </source>
</evidence>
<protein>
    <submittedName>
        <fullName evidence="2">Uncharacterized protein</fullName>
    </submittedName>
</protein>
<comment type="caution">
    <text evidence="2">The sequence shown here is derived from an EMBL/GenBank/DDBJ whole genome shotgun (WGS) entry which is preliminary data.</text>
</comment>
<dbReference type="AlphaFoldDB" id="A0A2B7YA18"/>
<gene>
    <name evidence="2" type="ORF">AJ79_00838</name>
</gene>
<accession>A0A2B7YA18</accession>
<evidence type="ECO:0000313" key="3">
    <source>
        <dbReference type="Proteomes" id="UP000223968"/>
    </source>
</evidence>
<proteinExistence type="predicted"/>
<dbReference type="PANTHER" id="PTHR31252">
    <property type="entry name" value="DUF4419 DOMAIN-CONTAINING PROTEIN"/>
    <property type="match status" value="1"/>
</dbReference>
<sequence length="525" mass="57892">MPVVVNCITPRANKYKPSIDAAATSEDVLRRASPSDYKDGCLVPGLRCRRTSTSHSKPQVPGAIFPSSNGFLHSIIEASGTGTHLVISPADVWFAIISQLVIYETSFRKNNPHPSPTLVGRVLNPDDPSFDDILGVTCSLMPSTHGDAFKPIDFLHELDFSVCEIENTVATNVAVLSSLQDPIPSTTSSIKPLQRYKHQYPASVSIRGCMVDWAKIMRRVDRLCQPQFEENEWGLQLRRVLERIIHSLGNPDLRSTQDFWRNIARPTYENPADEDSLYISGWATAFAYFDSDGCPFWKRNQNPQMRGQWADIRTKIYEGTFHSTSRADDLDEQLSKLSIQEPRSIATAPFLTIRGIPYHAVRVSEIPSGIVRISVRHPQTEPCKVHIVAGSMGIRATAPRSFVDDNDNDCNGASIATSIESNGNFKETPSMTPRQAPLSPTSDFVDVGLGEGDGDSESSDALVDIDDVVNGTSDNTTAAARDVEDDSNGFIQDIFPDAVRVSKAAGPFDTVRPSFQCFVIRQEDE</sequence>
<dbReference type="InterPro" id="IPR025533">
    <property type="entry name" value="DUF4419"/>
</dbReference>
<organism evidence="2 3">
    <name type="scientific">Helicocarpus griseus UAMH5409</name>
    <dbReference type="NCBI Taxonomy" id="1447875"/>
    <lineage>
        <taxon>Eukaryota</taxon>
        <taxon>Fungi</taxon>
        <taxon>Dikarya</taxon>
        <taxon>Ascomycota</taxon>
        <taxon>Pezizomycotina</taxon>
        <taxon>Eurotiomycetes</taxon>
        <taxon>Eurotiomycetidae</taxon>
        <taxon>Onygenales</taxon>
        <taxon>Ajellomycetaceae</taxon>
        <taxon>Helicocarpus</taxon>
    </lineage>
</organism>
<dbReference type="EMBL" id="PDNB01000007">
    <property type="protein sequence ID" value="PGH17939.1"/>
    <property type="molecule type" value="Genomic_DNA"/>
</dbReference>
<reference evidence="2 3" key="1">
    <citation type="submission" date="2017-10" db="EMBL/GenBank/DDBJ databases">
        <title>Comparative genomics in systemic dimorphic fungi from Ajellomycetaceae.</title>
        <authorList>
            <person name="Munoz J.F."/>
            <person name="Mcewen J.G."/>
            <person name="Clay O.K."/>
            <person name="Cuomo C.A."/>
        </authorList>
    </citation>
    <scope>NUCLEOTIDE SEQUENCE [LARGE SCALE GENOMIC DNA]</scope>
    <source>
        <strain evidence="2 3">UAMH5409</strain>
    </source>
</reference>
<keyword evidence="3" id="KW-1185">Reference proteome</keyword>
<feature type="compositionally biased region" description="Polar residues" evidence="1">
    <location>
        <begin position="421"/>
        <end position="442"/>
    </location>
</feature>
<dbReference type="PANTHER" id="PTHR31252:SF11">
    <property type="entry name" value="DUF4419 DOMAIN-CONTAINING PROTEIN"/>
    <property type="match status" value="1"/>
</dbReference>
<dbReference type="Proteomes" id="UP000223968">
    <property type="component" value="Unassembled WGS sequence"/>
</dbReference>
<dbReference type="OrthoDB" id="9978173at2759"/>
<feature type="region of interest" description="Disordered" evidence="1">
    <location>
        <begin position="421"/>
        <end position="460"/>
    </location>
</feature>
<evidence type="ECO:0000256" key="1">
    <source>
        <dbReference type="SAM" id="MobiDB-lite"/>
    </source>
</evidence>
<name>A0A2B7YA18_9EURO</name>
<dbReference type="Pfam" id="PF14388">
    <property type="entry name" value="DUF4419"/>
    <property type="match status" value="2"/>
</dbReference>